<dbReference type="HOGENOM" id="CLU_2281301_0_0_1"/>
<keyword evidence="3" id="KW-1185">Reference proteome</keyword>
<sequence length="102" mass="11945">MPRWKVCINGNWWLLSEDIVVGYWPGTLLKDLRHSVTAVQWGGEVYSLKVRNKTHRNFNGVESGHQKSMAKPVSYKIMYSWFGEPDNIVSHTVHSYRRRRVA</sequence>
<name>D7M4M2_ARALL</name>
<evidence type="ECO:0000313" key="2">
    <source>
        <dbReference type="EMBL" id="EFH50545.1"/>
    </source>
</evidence>
<dbReference type="Pfam" id="PF03080">
    <property type="entry name" value="Neprosin"/>
    <property type="match status" value="1"/>
</dbReference>
<dbReference type="EMBL" id="GL348718">
    <property type="protein sequence ID" value="EFH50545.1"/>
    <property type="molecule type" value="Genomic_DNA"/>
</dbReference>
<protein>
    <recommendedName>
        <fullName evidence="1">Neprosin PEP catalytic domain-containing protein</fullName>
    </recommendedName>
</protein>
<feature type="domain" description="Neprosin PEP catalytic" evidence="1">
    <location>
        <begin position="1"/>
        <end position="102"/>
    </location>
</feature>
<organism evidence="3">
    <name type="scientific">Arabidopsis lyrata subsp. lyrata</name>
    <name type="common">Lyre-leaved rock-cress</name>
    <dbReference type="NCBI Taxonomy" id="81972"/>
    <lineage>
        <taxon>Eukaryota</taxon>
        <taxon>Viridiplantae</taxon>
        <taxon>Streptophyta</taxon>
        <taxon>Embryophyta</taxon>
        <taxon>Tracheophyta</taxon>
        <taxon>Spermatophyta</taxon>
        <taxon>Magnoliopsida</taxon>
        <taxon>eudicotyledons</taxon>
        <taxon>Gunneridae</taxon>
        <taxon>Pentapetalae</taxon>
        <taxon>rosids</taxon>
        <taxon>malvids</taxon>
        <taxon>Brassicales</taxon>
        <taxon>Brassicaceae</taxon>
        <taxon>Camelineae</taxon>
        <taxon>Arabidopsis</taxon>
    </lineage>
</organism>
<gene>
    <name evidence="2" type="ORF">ARALYDRAFT_910662</name>
</gene>
<evidence type="ECO:0000259" key="1">
    <source>
        <dbReference type="PROSITE" id="PS52045"/>
    </source>
</evidence>
<accession>D7M4M2</accession>
<dbReference type="InterPro" id="IPR004314">
    <property type="entry name" value="Neprosin"/>
</dbReference>
<dbReference type="Gramene" id="scaffold_602719.1">
    <property type="protein sequence ID" value="scaffold_602719.1"/>
    <property type="gene ID" value="scaffold_602719.1"/>
</dbReference>
<evidence type="ECO:0000313" key="3">
    <source>
        <dbReference type="Proteomes" id="UP000008694"/>
    </source>
</evidence>
<dbReference type="Proteomes" id="UP000008694">
    <property type="component" value="Unassembled WGS sequence"/>
</dbReference>
<proteinExistence type="predicted"/>
<dbReference type="AlphaFoldDB" id="D7M4M2"/>
<reference evidence="3" key="1">
    <citation type="journal article" date="2011" name="Nat. Genet.">
        <title>The Arabidopsis lyrata genome sequence and the basis of rapid genome size change.</title>
        <authorList>
            <person name="Hu T.T."/>
            <person name="Pattyn P."/>
            <person name="Bakker E.G."/>
            <person name="Cao J."/>
            <person name="Cheng J.-F."/>
            <person name="Clark R.M."/>
            <person name="Fahlgren N."/>
            <person name="Fawcett J.A."/>
            <person name="Grimwood J."/>
            <person name="Gundlach H."/>
            <person name="Haberer G."/>
            <person name="Hollister J.D."/>
            <person name="Ossowski S."/>
            <person name="Ottilar R.P."/>
            <person name="Salamov A.A."/>
            <person name="Schneeberger K."/>
            <person name="Spannagl M."/>
            <person name="Wang X."/>
            <person name="Yang L."/>
            <person name="Nasrallah M.E."/>
            <person name="Bergelson J."/>
            <person name="Carrington J.C."/>
            <person name="Gaut B.S."/>
            <person name="Schmutz J."/>
            <person name="Mayer K.F.X."/>
            <person name="Van de Peer Y."/>
            <person name="Grigoriev I.V."/>
            <person name="Nordborg M."/>
            <person name="Weigel D."/>
            <person name="Guo Y.-L."/>
        </authorList>
    </citation>
    <scope>NUCLEOTIDE SEQUENCE [LARGE SCALE GENOMIC DNA]</scope>
    <source>
        <strain evidence="3">cv. MN47</strain>
    </source>
</reference>
<dbReference type="PROSITE" id="PS52045">
    <property type="entry name" value="NEPROSIN_PEP_CD"/>
    <property type="match status" value="1"/>
</dbReference>